<dbReference type="Proteomes" id="UP000774804">
    <property type="component" value="Unassembled WGS sequence"/>
</dbReference>
<evidence type="ECO:0000313" key="3">
    <source>
        <dbReference type="EMBL" id="RAW36090.1"/>
    </source>
</evidence>
<keyword evidence="4" id="KW-1185">Reference proteome</keyword>
<organism evidence="3 4">
    <name type="scientific">Phytophthora cactorum</name>
    <dbReference type="NCBI Taxonomy" id="29920"/>
    <lineage>
        <taxon>Eukaryota</taxon>
        <taxon>Sar</taxon>
        <taxon>Stramenopiles</taxon>
        <taxon>Oomycota</taxon>
        <taxon>Peronosporomycetes</taxon>
        <taxon>Peronosporales</taxon>
        <taxon>Peronosporaceae</taxon>
        <taxon>Phytophthora</taxon>
    </lineage>
</organism>
<dbReference type="EMBL" id="RCMI01000161">
    <property type="protein sequence ID" value="KAG2929145.1"/>
    <property type="molecule type" value="Genomic_DNA"/>
</dbReference>
<accession>A0A329SHB3</accession>
<reference evidence="3 4" key="1">
    <citation type="submission" date="2018-01" db="EMBL/GenBank/DDBJ databases">
        <title>Draft genome of the strawberry crown rot pathogen Phytophthora cactorum.</title>
        <authorList>
            <person name="Armitage A.D."/>
            <person name="Lysoe E."/>
            <person name="Nellist C.F."/>
            <person name="Harrison R.J."/>
            <person name="Brurberg M.B."/>
        </authorList>
    </citation>
    <scope>NUCLEOTIDE SEQUENCE [LARGE SCALE GENOMIC DNA]</scope>
    <source>
        <strain evidence="3 4">10300</strain>
    </source>
</reference>
<gene>
    <name evidence="3" type="ORF">PC110_g7633</name>
    <name evidence="2" type="ORF">PC115_g6976</name>
</gene>
<evidence type="ECO:0000313" key="4">
    <source>
        <dbReference type="Proteomes" id="UP000251314"/>
    </source>
</evidence>
<evidence type="ECO:0000256" key="1">
    <source>
        <dbReference type="SAM" id="SignalP"/>
    </source>
</evidence>
<feature type="chain" id="PRO_5036061626" evidence="1">
    <location>
        <begin position="22"/>
        <end position="130"/>
    </location>
</feature>
<keyword evidence="1" id="KW-0732">Signal</keyword>
<dbReference type="Proteomes" id="UP000251314">
    <property type="component" value="Unassembled WGS sequence"/>
</dbReference>
<dbReference type="AlphaFoldDB" id="A0A329SHB3"/>
<protein>
    <submittedName>
        <fullName evidence="3">Uncharacterized protein</fullName>
    </submittedName>
</protein>
<dbReference type="OrthoDB" id="124148at2759"/>
<reference evidence="2" key="2">
    <citation type="submission" date="2018-10" db="EMBL/GenBank/DDBJ databases">
        <title>Effector identification in a new, highly contiguous assembly of the strawberry crown rot pathogen Phytophthora cactorum.</title>
        <authorList>
            <person name="Armitage A.D."/>
            <person name="Nellist C.F."/>
            <person name="Bates H."/>
            <person name="Vickerstaff R.J."/>
            <person name="Harrison R.J."/>
        </authorList>
    </citation>
    <scope>NUCLEOTIDE SEQUENCE</scope>
    <source>
        <strain evidence="2">4032</strain>
    </source>
</reference>
<comment type="caution">
    <text evidence="3">The sequence shown here is derived from an EMBL/GenBank/DDBJ whole genome shotgun (WGS) entry which is preliminary data.</text>
</comment>
<sequence>MPMSLFWWMAALVAVVQTTLAQHQEQRSLENGTANWPLLRFHFKVKRSSVKVHGQSDFTVLANPVVLFDDTTGTSVLYDSCATFTEDLACFNYTMANGVSYFSRSNNGGSSATSIQCYEQGCLKYDKFEL</sequence>
<dbReference type="EMBL" id="MJFZ01000150">
    <property type="protein sequence ID" value="RAW36090.1"/>
    <property type="molecule type" value="Genomic_DNA"/>
</dbReference>
<name>A0A329SHB3_9STRA</name>
<dbReference type="VEuPathDB" id="FungiDB:PC110_g7633"/>
<feature type="signal peptide" evidence="1">
    <location>
        <begin position="1"/>
        <end position="21"/>
    </location>
</feature>
<proteinExistence type="predicted"/>
<evidence type="ECO:0000313" key="2">
    <source>
        <dbReference type="EMBL" id="KAG2929145.1"/>
    </source>
</evidence>